<dbReference type="PANTHER" id="PTHR44029:SF1">
    <property type="entry name" value="DNAJ HOMOLOG SUBFAMILY C MEMBER 21"/>
    <property type="match status" value="1"/>
</dbReference>
<dbReference type="InterPro" id="IPR036869">
    <property type="entry name" value="J_dom_sf"/>
</dbReference>
<keyword evidence="2" id="KW-0863">Zinc-finger</keyword>
<feature type="compositionally biased region" description="Acidic residues" evidence="5">
    <location>
        <begin position="282"/>
        <end position="301"/>
    </location>
</feature>
<keyword evidence="1" id="KW-0479">Metal-binding</keyword>
<dbReference type="InterPro" id="IPR013087">
    <property type="entry name" value="Znf_C2H2_type"/>
</dbReference>
<dbReference type="GO" id="GO:0005737">
    <property type="term" value="C:cytoplasm"/>
    <property type="evidence" value="ECO:0007669"/>
    <property type="project" value="TreeGrafter"/>
</dbReference>
<dbReference type="Pfam" id="PF12171">
    <property type="entry name" value="zf-C2H2_jaz"/>
    <property type="match status" value="1"/>
</dbReference>
<feature type="compositionally biased region" description="Basic and acidic residues" evidence="5">
    <location>
        <begin position="489"/>
        <end position="498"/>
    </location>
</feature>
<reference evidence="7" key="1">
    <citation type="submission" date="2020-11" db="EMBL/GenBank/DDBJ databases">
        <authorList>
            <person name="Whitehead M."/>
        </authorList>
    </citation>
    <scope>NUCLEOTIDE SEQUENCE</scope>
    <source>
        <strain evidence="7">EGII</strain>
    </source>
</reference>
<evidence type="ECO:0000256" key="5">
    <source>
        <dbReference type="SAM" id="MobiDB-lite"/>
    </source>
</evidence>
<dbReference type="Pfam" id="PF00226">
    <property type="entry name" value="DnaJ"/>
    <property type="match status" value="1"/>
</dbReference>
<comment type="caution">
    <text evidence="7">The sequence shown here is derived from an EMBL/GenBank/DDBJ whole genome shotgun (WGS) entry which is preliminary data.</text>
</comment>
<feature type="region of interest" description="Disordered" evidence="5">
    <location>
        <begin position="276"/>
        <end position="301"/>
    </location>
</feature>
<dbReference type="Gene3D" id="1.10.287.110">
    <property type="entry name" value="DnaJ domain"/>
    <property type="match status" value="1"/>
</dbReference>
<dbReference type="InterPro" id="IPR022755">
    <property type="entry name" value="Znf_C2H2_jaz"/>
</dbReference>
<dbReference type="Pfam" id="PF21884">
    <property type="entry name" value="ZUO1-like_ZHD"/>
    <property type="match status" value="1"/>
</dbReference>
<dbReference type="SUPFAM" id="SSF46565">
    <property type="entry name" value="Chaperone J-domain"/>
    <property type="match status" value="1"/>
</dbReference>
<dbReference type="InterPro" id="IPR001623">
    <property type="entry name" value="DnaJ_domain"/>
</dbReference>
<organism evidence="7 8">
    <name type="scientific">Ceratitis capitata</name>
    <name type="common">Mediterranean fruit fly</name>
    <name type="synonym">Tephritis capitata</name>
    <dbReference type="NCBI Taxonomy" id="7213"/>
    <lineage>
        <taxon>Eukaryota</taxon>
        <taxon>Metazoa</taxon>
        <taxon>Ecdysozoa</taxon>
        <taxon>Arthropoda</taxon>
        <taxon>Hexapoda</taxon>
        <taxon>Insecta</taxon>
        <taxon>Pterygota</taxon>
        <taxon>Neoptera</taxon>
        <taxon>Endopterygota</taxon>
        <taxon>Diptera</taxon>
        <taxon>Brachycera</taxon>
        <taxon>Muscomorpha</taxon>
        <taxon>Tephritoidea</taxon>
        <taxon>Tephritidae</taxon>
        <taxon>Ceratitis</taxon>
        <taxon>Ceratitis</taxon>
    </lineage>
</organism>
<dbReference type="EMBL" id="CAJHJT010000056">
    <property type="protein sequence ID" value="CAD7014968.1"/>
    <property type="molecule type" value="Genomic_DNA"/>
</dbReference>
<dbReference type="PROSITE" id="PS50076">
    <property type="entry name" value="DNAJ_2"/>
    <property type="match status" value="1"/>
</dbReference>
<dbReference type="PRINTS" id="PR00625">
    <property type="entry name" value="JDOMAIN"/>
</dbReference>
<protein>
    <recommendedName>
        <fullName evidence="4">DnaJ homolog subfamily C member 21</fullName>
    </recommendedName>
</protein>
<dbReference type="PROSITE" id="PS00636">
    <property type="entry name" value="DNAJ_1"/>
    <property type="match status" value="1"/>
</dbReference>
<evidence type="ECO:0000313" key="7">
    <source>
        <dbReference type="EMBL" id="CAD7014968.1"/>
    </source>
</evidence>
<keyword evidence="8" id="KW-1185">Reference proteome</keyword>
<dbReference type="PROSITE" id="PS00028">
    <property type="entry name" value="ZINC_FINGER_C2H2_1"/>
    <property type="match status" value="2"/>
</dbReference>
<gene>
    <name evidence="7" type="ORF">CCAP1982_LOCUS22928</name>
</gene>
<dbReference type="SMART" id="SM00451">
    <property type="entry name" value="ZnF_U1"/>
    <property type="match status" value="2"/>
</dbReference>
<dbReference type="InterPro" id="IPR036236">
    <property type="entry name" value="Znf_C2H2_sf"/>
</dbReference>
<dbReference type="Proteomes" id="UP000606786">
    <property type="component" value="Unassembled WGS sequence"/>
</dbReference>
<dbReference type="InterPro" id="IPR054076">
    <property type="entry name" value="ZUO1-like_ZHD"/>
</dbReference>
<evidence type="ECO:0000256" key="4">
    <source>
        <dbReference type="ARBA" id="ARBA00074367"/>
    </source>
</evidence>
<dbReference type="FunFam" id="1.10.287.110:FF:000046">
    <property type="entry name" value="dnaJ homolog subfamily C member 21"/>
    <property type="match status" value="1"/>
</dbReference>
<sequence length="601" mass="70304">MKCYYEVLGIERDATDADIKTAYRKLALRWHPDKNLDALNEAKERFQLIQQAYEVLSDPQERAWYDNHRDQILRGKNSDYTENCLDVFEYFTSSCFRGYEDDEKGFYAVYREVFKKIAAEDAEFMDDEDEVDQIPSFGDSKSNYEDVVAPFYAYWQAYCTKKTYTWLCPYDVKEIRDRRVLREVEKEMKKVTQKARKERNEEVRNLVSFVRKRDKRVQAYRKVLEERAIQNRKKQEQNRLEQIRKRQRELQEMRENIKQSEHHFDDYEAQLKQLAQDYGDSSAEDESETCDEEEEEKDVEVLESGEEDFYVDELYCVACNKAFKNKNGYANHETSKKHREALERMKLEMQAEEEAFQDSNEDASSDKSEEQSEFEDLEINESEPDESFEEQSADNDSCDDPIVQHDIEDSDVDEELIANKKSKKTRRALKNAKLNNAKVSPSADGHEESIASDFLAQAKIVDSDDEDWNSSNKKSARKNKSKKPAKKSLVVEEKPNFSKQDTKVLEEVNLRTEEKLFEKEILKDKADETRKSLPKTKPNVDTNPTTTSNVCVTCKANFSSKNKLFAHLKITNHGVFIPKTKTEVKTTSSDGKSRKNKGKKK</sequence>
<keyword evidence="3" id="KW-0862">Zinc</keyword>
<feature type="compositionally biased region" description="Acidic residues" evidence="5">
    <location>
        <begin position="350"/>
        <end position="363"/>
    </location>
</feature>
<dbReference type="GO" id="GO:0008270">
    <property type="term" value="F:zinc ion binding"/>
    <property type="evidence" value="ECO:0007669"/>
    <property type="project" value="UniProtKB-KW"/>
</dbReference>
<feature type="compositionally biased region" description="Acidic residues" evidence="5">
    <location>
        <begin position="371"/>
        <end position="399"/>
    </location>
</feature>
<evidence type="ECO:0000259" key="6">
    <source>
        <dbReference type="PROSITE" id="PS50076"/>
    </source>
</evidence>
<feature type="domain" description="J" evidence="6">
    <location>
        <begin position="3"/>
        <end position="69"/>
    </location>
</feature>
<dbReference type="OrthoDB" id="552049at2759"/>
<dbReference type="InterPro" id="IPR003604">
    <property type="entry name" value="Matrin/U1-like-C_Znf_C2H2"/>
</dbReference>
<dbReference type="PANTHER" id="PTHR44029">
    <property type="entry name" value="DNAJ HOMOLOG SUBFAMILY C MEMBER 21"/>
    <property type="match status" value="1"/>
</dbReference>
<dbReference type="SMART" id="SM00271">
    <property type="entry name" value="DnaJ"/>
    <property type="match status" value="1"/>
</dbReference>
<feature type="region of interest" description="Disordered" evidence="5">
    <location>
        <begin position="350"/>
        <end position="498"/>
    </location>
</feature>
<evidence type="ECO:0000256" key="2">
    <source>
        <dbReference type="ARBA" id="ARBA00022771"/>
    </source>
</evidence>
<evidence type="ECO:0000313" key="8">
    <source>
        <dbReference type="Proteomes" id="UP000606786"/>
    </source>
</evidence>
<feature type="compositionally biased region" description="Basic residues" evidence="5">
    <location>
        <begin position="474"/>
        <end position="486"/>
    </location>
</feature>
<accession>A0A811VF62</accession>
<evidence type="ECO:0000256" key="1">
    <source>
        <dbReference type="ARBA" id="ARBA00022723"/>
    </source>
</evidence>
<name>A0A811VF62_CERCA</name>
<dbReference type="AlphaFoldDB" id="A0A811VF62"/>
<dbReference type="GO" id="GO:0003676">
    <property type="term" value="F:nucleic acid binding"/>
    <property type="evidence" value="ECO:0007669"/>
    <property type="project" value="InterPro"/>
</dbReference>
<evidence type="ECO:0000256" key="3">
    <source>
        <dbReference type="ARBA" id="ARBA00022833"/>
    </source>
</evidence>
<dbReference type="InterPro" id="IPR051964">
    <property type="entry name" value="Chaperone_stress_response"/>
</dbReference>
<dbReference type="InterPro" id="IPR018253">
    <property type="entry name" value="DnaJ_domain_CS"/>
</dbReference>
<dbReference type="Gene3D" id="3.30.160.60">
    <property type="entry name" value="Classic Zinc Finger"/>
    <property type="match status" value="1"/>
</dbReference>
<proteinExistence type="predicted"/>
<dbReference type="CDD" id="cd06257">
    <property type="entry name" value="DnaJ"/>
    <property type="match status" value="1"/>
</dbReference>
<dbReference type="SUPFAM" id="SSF57667">
    <property type="entry name" value="beta-beta-alpha zinc fingers"/>
    <property type="match status" value="1"/>
</dbReference>
<dbReference type="SMART" id="SM00355">
    <property type="entry name" value="ZnF_C2H2"/>
    <property type="match status" value="2"/>
</dbReference>
<feature type="compositionally biased region" description="Basic residues" evidence="5">
    <location>
        <begin position="420"/>
        <end position="430"/>
    </location>
</feature>
<feature type="region of interest" description="Disordered" evidence="5">
    <location>
        <begin position="579"/>
        <end position="601"/>
    </location>
</feature>